<organism evidence="4 5">
    <name type="scientific">Bremia lactucae</name>
    <name type="common">Lettuce downy mildew</name>
    <dbReference type="NCBI Taxonomy" id="4779"/>
    <lineage>
        <taxon>Eukaryota</taxon>
        <taxon>Sar</taxon>
        <taxon>Stramenopiles</taxon>
        <taxon>Oomycota</taxon>
        <taxon>Peronosporomycetes</taxon>
        <taxon>Peronosporales</taxon>
        <taxon>Peronosporaceae</taxon>
        <taxon>Bremia</taxon>
    </lineage>
</organism>
<feature type="compositionally biased region" description="Polar residues" evidence="1">
    <location>
        <begin position="371"/>
        <end position="394"/>
    </location>
</feature>
<proteinExistence type="predicted"/>
<dbReference type="EMBL" id="SHOA02000001">
    <property type="protein sequence ID" value="TDH71004.1"/>
    <property type="molecule type" value="Genomic_DNA"/>
</dbReference>
<dbReference type="Pfam" id="PF22076">
    <property type="entry name" value="Cep192_D6"/>
    <property type="match status" value="1"/>
</dbReference>
<evidence type="ECO:0000313" key="4">
    <source>
        <dbReference type="EMBL" id="TDH71004.1"/>
    </source>
</evidence>
<dbReference type="KEGG" id="blac:94348733"/>
<dbReference type="SUPFAM" id="SSF49354">
    <property type="entry name" value="PapD-like"/>
    <property type="match status" value="1"/>
</dbReference>
<feature type="domain" description="Cep192-like" evidence="2">
    <location>
        <begin position="880"/>
        <end position="971"/>
    </location>
</feature>
<dbReference type="AlphaFoldDB" id="A0A976FR22"/>
<comment type="caution">
    <text evidence="4">The sequence shown here is derived from an EMBL/GenBank/DDBJ whole genome shotgun (WGS) entry which is preliminary data.</text>
</comment>
<dbReference type="GO" id="GO:0090222">
    <property type="term" value="P:centrosome-templated microtubule nucleation"/>
    <property type="evidence" value="ECO:0007669"/>
    <property type="project" value="InterPro"/>
</dbReference>
<dbReference type="InterPro" id="IPR008962">
    <property type="entry name" value="PapD-like_sf"/>
</dbReference>
<dbReference type="GeneID" id="94348733"/>
<dbReference type="RefSeq" id="XP_067820503.1">
    <property type="nucleotide sequence ID" value="XM_067963062.1"/>
</dbReference>
<reference evidence="4 5" key="1">
    <citation type="journal article" date="2021" name="Genome Biol.">
        <title>AFLAP: assembly-free linkage analysis pipeline using k-mers from genome sequencing data.</title>
        <authorList>
            <person name="Fletcher K."/>
            <person name="Zhang L."/>
            <person name="Gil J."/>
            <person name="Han R."/>
            <person name="Cavanaugh K."/>
            <person name="Michelmore R."/>
        </authorList>
    </citation>
    <scope>NUCLEOTIDE SEQUENCE [LARGE SCALE GENOMIC DNA]</scope>
    <source>
        <strain evidence="4 5">SF5</strain>
    </source>
</reference>
<keyword evidence="5" id="KW-1185">Reference proteome</keyword>
<dbReference type="GO" id="GO:0051298">
    <property type="term" value="P:centrosome duplication"/>
    <property type="evidence" value="ECO:0007669"/>
    <property type="project" value="InterPro"/>
</dbReference>
<dbReference type="OrthoDB" id="67059at2759"/>
<dbReference type="InterPro" id="IPR039103">
    <property type="entry name" value="Spd-2/CEP192"/>
</dbReference>
<evidence type="ECO:0000313" key="5">
    <source>
        <dbReference type="Proteomes" id="UP000294530"/>
    </source>
</evidence>
<feature type="domain" description="Cep192-like" evidence="3">
    <location>
        <begin position="733"/>
        <end position="844"/>
    </location>
</feature>
<name>A0A976FR22_BRELC</name>
<sequence>MEPHSETWKDQKLQSRLRREALQQSHGSEKGEASGHEKVIEHQDARRGCYDAQTTSNQKAYDSLNFPNMDNFCPYKMVKGMQREMPKDDEFVDAASFLKTNELGGDDSFSNDVGALADAQWAHVTSGRTSDFFESKSRSLDHVELSSPRNVDDSLLRGDDMLEIADIPELWTTKQQQILPTDPGQVLESHNRFDRLSESGTSVMSGYDVHFDNATLMYTPNSLKHLQKKSRLKSAGERRVEDGLSQDSIRDYAGEAETVTIKSPSLPELELSADPCPEYVAALQSGPEVIQASLREIDAIIESSMRLALSLPGKNVHGVELPEDVREFVQEHERPLESMLPMSRTTDSWGEDISIPQIDEDENRHGPELEQLSSSTEISRQTAENSLSKCRSQESPELYTIREISHPFSKNYASRCLETANKSSSSKMTHHCKGGRDAMQARFEDKVQNCDSSSGKHCNDTNVKRFDDKQCSKITSDSFDQSTEKIAASQSSSCNEFFYLEPECFQDGDAAENFVLPHDEIGSDYLNDTETESIGPERVQMCYEDDKKKRKSRIPFTKLQRCGLDDVMSENTLAQKGSNSLNCLGDVPVYSKVDVATKSNVFQRRCRRFLCSIGDVMSDQIVFTNGSDLVGRICTSLLPISSGCQQFSISPAVLELGPHATSSFYVTFSARIAGAVSGVFQFRAVGVESLFRPYEVVIEACVKRQMESKTSKSRIALQQKVISNDCIHESYDQVRISPRHIRFDRVQSEDTKNITKNARLRLTNHTAQTLSFTVRAPQNLRVRPDAGMIQPASDVFFSVRPISQPLNQRYCDQGSSRPFFRADDWCGLVRIQIGKSCVRVISVEVDREVIRMLPSFDEIARFRHQLSLQTDSFYYTKREKRRGLYFHARAVEFGSCNVGESHEVPVYVCNGSNAPMTVFLQDLQEPFSCVYSTITIEPRKFIEVMVFFTPKVVGKVATSLFAYSNTEKAVVTLVARGI</sequence>
<protein>
    <recommendedName>
        <fullName evidence="6">Abnormal spindle-like microcephaly-associated protein ASH domain-containing protein</fullName>
    </recommendedName>
</protein>
<dbReference type="Pfam" id="PF22066">
    <property type="entry name" value="Cep192_D8"/>
    <property type="match status" value="1"/>
</dbReference>
<dbReference type="GO" id="GO:0090307">
    <property type="term" value="P:mitotic spindle assembly"/>
    <property type="evidence" value="ECO:0007669"/>
    <property type="project" value="TreeGrafter"/>
</dbReference>
<dbReference type="Proteomes" id="UP000294530">
    <property type="component" value="Unassembled WGS sequence"/>
</dbReference>
<dbReference type="GO" id="GO:0000242">
    <property type="term" value="C:pericentriolar material"/>
    <property type="evidence" value="ECO:0007669"/>
    <property type="project" value="TreeGrafter"/>
</dbReference>
<dbReference type="PANTHER" id="PTHR16029">
    <property type="entry name" value="CENTROSOMAL PROTEIN OF 192 KDA"/>
    <property type="match status" value="1"/>
</dbReference>
<feature type="region of interest" description="Disordered" evidence="1">
    <location>
        <begin position="357"/>
        <end position="394"/>
    </location>
</feature>
<dbReference type="PANTHER" id="PTHR16029:SF11">
    <property type="entry name" value="CENTROSOMAL PROTEIN OF 192 KDA"/>
    <property type="match status" value="1"/>
</dbReference>
<dbReference type="InterPro" id="IPR013783">
    <property type="entry name" value="Ig-like_fold"/>
</dbReference>
<gene>
    <name evidence="4" type="ORF">CCR75_004977</name>
</gene>
<dbReference type="GO" id="GO:0019901">
    <property type="term" value="F:protein kinase binding"/>
    <property type="evidence" value="ECO:0007669"/>
    <property type="project" value="TreeGrafter"/>
</dbReference>
<feature type="region of interest" description="Disordered" evidence="1">
    <location>
        <begin position="1"/>
        <end position="46"/>
    </location>
</feature>
<dbReference type="InterPro" id="IPR054092">
    <property type="entry name" value="Cep192-like_D6"/>
</dbReference>
<dbReference type="Gene3D" id="2.60.40.10">
    <property type="entry name" value="Immunoglobulins"/>
    <property type="match status" value="1"/>
</dbReference>
<dbReference type="GO" id="GO:0005814">
    <property type="term" value="C:centriole"/>
    <property type="evidence" value="ECO:0007669"/>
    <property type="project" value="TreeGrafter"/>
</dbReference>
<evidence type="ECO:0000259" key="2">
    <source>
        <dbReference type="Pfam" id="PF22066"/>
    </source>
</evidence>
<evidence type="ECO:0000256" key="1">
    <source>
        <dbReference type="SAM" id="MobiDB-lite"/>
    </source>
</evidence>
<dbReference type="InterPro" id="IPR054088">
    <property type="entry name" value="Cep192-like_D8"/>
</dbReference>
<dbReference type="GO" id="GO:0005737">
    <property type="term" value="C:cytoplasm"/>
    <property type="evidence" value="ECO:0007669"/>
    <property type="project" value="TreeGrafter"/>
</dbReference>
<evidence type="ECO:0000259" key="3">
    <source>
        <dbReference type="Pfam" id="PF22076"/>
    </source>
</evidence>
<evidence type="ECO:0008006" key="6">
    <source>
        <dbReference type="Google" id="ProtNLM"/>
    </source>
</evidence>
<accession>A0A976FR22</accession>
<dbReference type="GO" id="GO:0071539">
    <property type="term" value="P:protein localization to centrosome"/>
    <property type="evidence" value="ECO:0007669"/>
    <property type="project" value="InterPro"/>
</dbReference>